<dbReference type="RefSeq" id="XP_018993902.1">
    <property type="nucleotide sequence ID" value="XM_019138465.1"/>
</dbReference>
<dbReference type="HAMAP" id="MF_03035">
    <property type="entry name" value="Clp1"/>
    <property type="match status" value="1"/>
</dbReference>
<comment type="subcellular location">
    <subcellularLocation>
        <location evidence="1 8">Nucleus</location>
    </subcellularLocation>
</comment>
<dbReference type="InterPro" id="IPR028606">
    <property type="entry name" value="Clp1"/>
</dbReference>
<dbReference type="InterPro" id="IPR027417">
    <property type="entry name" value="P-loop_NTPase"/>
</dbReference>
<feature type="binding site" evidence="8">
    <location>
        <position position="18"/>
    </location>
    <ligand>
        <name>ATP</name>
        <dbReference type="ChEBI" id="CHEBI:30616"/>
    </ligand>
</feature>
<dbReference type="PANTHER" id="PTHR12755">
    <property type="entry name" value="CLEAVAGE/POLYADENYLATION FACTOR IA SUBUNIT CLP1P"/>
    <property type="match status" value="1"/>
</dbReference>
<gene>
    <name evidence="8" type="primary">CLP1</name>
    <name evidence="13" type="ORF">L202_04397</name>
</gene>
<organism evidence="13 14">
    <name type="scientific">Cryptococcus amylolentus CBS 6039</name>
    <dbReference type="NCBI Taxonomy" id="1295533"/>
    <lineage>
        <taxon>Eukaryota</taxon>
        <taxon>Fungi</taxon>
        <taxon>Dikarya</taxon>
        <taxon>Basidiomycota</taxon>
        <taxon>Agaricomycotina</taxon>
        <taxon>Tremellomycetes</taxon>
        <taxon>Tremellales</taxon>
        <taxon>Cryptococcaceae</taxon>
        <taxon>Cryptococcus</taxon>
    </lineage>
</organism>
<dbReference type="Gene3D" id="2.40.30.330">
    <property type="entry name" value="Pre-mRNA cleavage complex subunit Clp1, C-terminal domain"/>
    <property type="match status" value="1"/>
</dbReference>
<evidence type="ECO:0000256" key="4">
    <source>
        <dbReference type="ARBA" id="ARBA00022664"/>
    </source>
</evidence>
<feature type="binding site" evidence="8">
    <location>
        <position position="59"/>
    </location>
    <ligand>
        <name>ATP</name>
        <dbReference type="ChEBI" id="CHEBI:30616"/>
    </ligand>
</feature>
<dbReference type="STRING" id="1295533.A0A1E3HT49"/>
<dbReference type="Proteomes" id="UP000094065">
    <property type="component" value="Unassembled WGS sequence"/>
</dbReference>
<feature type="region of interest" description="Disordered" evidence="9">
    <location>
        <begin position="431"/>
        <end position="468"/>
    </location>
</feature>
<comment type="caution">
    <text evidence="13">The sequence shown here is derived from an EMBL/GenBank/DDBJ whole genome shotgun (WGS) entry which is preliminary data.</text>
</comment>
<sequence length="519" mass="56461">MAEQNTELTNLELEAGSEWRFELEGDENMAVRTLSQGSVLINSEEINPTTWYPIHRYTKAAIYAPSPARLQVANMPASQYTSSSTNQPQLINIHLALERERILAKRGQGRAPRVMVIGQANAGKTTVVKNLVNMALGSGLGWTPGVVGLDPASPPNLIPGSISLSTPSHTLPTHHIAHPLGASSTSTAGNTLSGNVETLAWWLGTNEPTSKNLEVWKVLVRNLADAWEKRCQQDKNAAVSGLFVDTSSAFTVPSLSKKKDDHTPPYSLVTDAVQVLDIDTILIIGNEKLQIGISRLPLLQARGTTVIRLPKSDGAVDLDDAYRSLAHSFIVRTYFYGEPPLPPQISSLVGKMVGLDSELTPYSFQIPWYRLSVLRVGEENTAPSSALPLGSSKVVSPTRLVKVDPSGPGHVVRLLNTVLALVQVKKEDWLNPEEMKEEKEEHDGEGAEGAEGEVKEEEREDEDDEVPYKEEIGTREVLGFIVITAIDTVKKKYTVLSPSPGKLPSTVAIAGHIEWVDSA</sequence>
<evidence type="ECO:0000256" key="8">
    <source>
        <dbReference type="HAMAP-Rule" id="MF_03035"/>
    </source>
</evidence>
<dbReference type="InterPro" id="IPR032319">
    <property type="entry name" value="CLP1_P"/>
</dbReference>
<evidence type="ECO:0000313" key="14">
    <source>
        <dbReference type="Proteomes" id="UP000094065"/>
    </source>
</evidence>
<dbReference type="GO" id="GO:0031124">
    <property type="term" value="P:mRNA 3'-end processing"/>
    <property type="evidence" value="ECO:0007669"/>
    <property type="project" value="UniProtKB-UniRule"/>
</dbReference>
<dbReference type="InterPro" id="IPR038239">
    <property type="entry name" value="Clp1_N_sf"/>
</dbReference>
<dbReference type="Gene3D" id="3.40.50.300">
    <property type="entry name" value="P-loop containing nucleotide triphosphate hydrolases"/>
    <property type="match status" value="1"/>
</dbReference>
<comment type="similarity">
    <text evidence="8">Belongs to the Clp1 family. Clp1 subfamily.</text>
</comment>
<feature type="compositionally biased region" description="Basic and acidic residues" evidence="9">
    <location>
        <begin position="431"/>
        <end position="445"/>
    </location>
</feature>
<dbReference type="GO" id="GO:0005524">
    <property type="term" value="F:ATP binding"/>
    <property type="evidence" value="ECO:0007669"/>
    <property type="project" value="UniProtKB-UniRule"/>
</dbReference>
<evidence type="ECO:0000259" key="10">
    <source>
        <dbReference type="Pfam" id="PF06807"/>
    </source>
</evidence>
<evidence type="ECO:0000256" key="6">
    <source>
        <dbReference type="ARBA" id="ARBA00022840"/>
    </source>
</evidence>
<dbReference type="GeneID" id="30155706"/>
<dbReference type="GO" id="GO:0005849">
    <property type="term" value="C:mRNA cleavage factor complex"/>
    <property type="evidence" value="ECO:0007669"/>
    <property type="project" value="UniProtKB-UniRule"/>
</dbReference>
<dbReference type="GO" id="GO:0051731">
    <property type="term" value="F:polynucleotide 5'-hydroxyl-kinase activity"/>
    <property type="evidence" value="ECO:0007669"/>
    <property type="project" value="InterPro"/>
</dbReference>
<proteinExistence type="inferred from homology"/>
<evidence type="ECO:0000256" key="3">
    <source>
        <dbReference type="ARBA" id="ARBA00019824"/>
    </source>
</evidence>
<accession>A0A1E3HT49</accession>
<feature type="domain" description="Clp1 P-loop" evidence="12">
    <location>
        <begin position="118"/>
        <end position="337"/>
    </location>
</feature>
<dbReference type="Gene3D" id="2.60.120.1030">
    <property type="entry name" value="Clp1, DNA binding domain"/>
    <property type="match status" value="1"/>
</dbReference>
<evidence type="ECO:0000256" key="1">
    <source>
        <dbReference type="ARBA" id="ARBA00004123"/>
    </source>
</evidence>
<evidence type="ECO:0000259" key="11">
    <source>
        <dbReference type="Pfam" id="PF16573"/>
    </source>
</evidence>
<dbReference type="InterPro" id="IPR045116">
    <property type="entry name" value="Clp1/Grc3"/>
</dbReference>
<feature type="domain" description="Clp1 C-terminal" evidence="10">
    <location>
        <begin position="359"/>
        <end position="517"/>
    </location>
</feature>
<dbReference type="InterPro" id="IPR032324">
    <property type="entry name" value="Clp1_N"/>
</dbReference>
<feature type="binding site" evidence="8">
    <location>
        <begin position="121"/>
        <end position="126"/>
    </location>
    <ligand>
        <name>ATP</name>
        <dbReference type="ChEBI" id="CHEBI:30616"/>
    </ligand>
</feature>
<keyword evidence="4 8" id="KW-0507">mRNA processing</keyword>
<keyword evidence="5 8" id="KW-0547">Nucleotide-binding</keyword>
<evidence type="ECO:0000313" key="13">
    <source>
        <dbReference type="EMBL" id="ODN78856.1"/>
    </source>
</evidence>
<evidence type="ECO:0000256" key="7">
    <source>
        <dbReference type="ARBA" id="ARBA00023242"/>
    </source>
</evidence>
<dbReference type="Pfam" id="PF06807">
    <property type="entry name" value="Clp1"/>
    <property type="match status" value="1"/>
</dbReference>
<name>A0A1E3HT49_9TREE</name>
<evidence type="ECO:0000256" key="9">
    <source>
        <dbReference type="SAM" id="MobiDB-lite"/>
    </source>
</evidence>
<comment type="function">
    <text evidence="8">Required for endonucleolytic cleavage during polyadenylation-dependent pre-mRNA 3'-end formation.</text>
</comment>
<reference evidence="13 14" key="1">
    <citation type="submission" date="2016-06" db="EMBL/GenBank/DDBJ databases">
        <title>Evolution of pathogenesis and genome organization in the Tremellales.</title>
        <authorList>
            <person name="Cuomo C."/>
            <person name="Litvintseva A."/>
            <person name="Heitman J."/>
            <person name="Chen Y."/>
            <person name="Sun S."/>
            <person name="Springer D."/>
            <person name="Dromer F."/>
            <person name="Young S."/>
            <person name="Zeng Q."/>
            <person name="Chapman S."/>
            <person name="Gujja S."/>
            <person name="Saif S."/>
            <person name="Birren B."/>
        </authorList>
    </citation>
    <scope>NUCLEOTIDE SEQUENCE [LARGE SCALE GENOMIC DNA]</scope>
    <source>
        <strain evidence="13 14">CBS 6039</strain>
    </source>
</reference>
<evidence type="ECO:0000259" key="12">
    <source>
        <dbReference type="Pfam" id="PF16575"/>
    </source>
</evidence>
<dbReference type="GO" id="GO:0006388">
    <property type="term" value="P:tRNA splicing, via endonucleolytic cleavage and ligation"/>
    <property type="evidence" value="ECO:0007669"/>
    <property type="project" value="TreeGrafter"/>
</dbReference>
<evidence type="ECO:0000256" key="5">
    <source>
        <dbReference type="ARBA" id="ARBA00022741"/>
    </source>
</evidence>
<comment type="subunit">
    <text evidence="8">Component of a pre-mRNA cleavage factor complex. Interacts directly with PCF11.</text>
</comment>
<protein>
    <recommendedName>
        <fullName evidence="3">Polynucleotide 5'-hydroxyl-kinase GRC3</fullName>
    </recommendedName>
    <alternativeName>
        <fullName evidence="2">Polynucleotide 5'-hydroxyl-kinase grc3</fullName>
    </alternativeName>
</protein>
<dbReference type="AlphaFoldDB" id="A0A1E3HT49"/>
<dbReference type="OrthoDB" id="258143at2759"/>
<feature type="domain" description="Clp1 N-terminal" evidence="11">
    <location>
        <begin position="12"/>
        <end position="102"/>
    </location>
</feature>
<keyword evidence="6 8" id="KW-0067">ATP-binding</keyword>
<dbReference type="SUPFAM" id="SSF52540">
    <property type="entry name" value="P-loop containing nucleoside triphosphate hydrolases"/>
    <property type="match status" value="1"/>
</dbReference>
<dbReference type="EMBL" id="AWGJ01000006">
    <property type="protein sequence ID" value="ODN78856.1"/>
    <property type="molecule type" value="Genomic_DNA"/>
</dbReference>
<evidence type="ECO:0000256" key="2">
    <source>
        <dbReference type="ARBA" id="ARBA00018706"/>
    </source>
</evidence>
<dbReference type="Pfam" id="PF16575">
    <property type="entry name" value="CLP1_P"/>
    <property type="match status" value="1"/>
</dbReference>
<dbReference type="InterPro" id="IPR038238">
    <property type="entry name" value="Clp1_C_sf"/>
</dbReference>
<dbReference type="PANTHER" id="PTHR12755:SF6">
    <property type="entry name" value="POLYRIBONUCLEOTIDE 5'-HYDROXYL-KINASE CLP1"/>
    <property type="match status" value="1"/>
</dbReference>
<keyword evidence="14" id="KW-1185">Reference proteome</keyword>
<keyword evidence="7 8" id="KW-0539">Nucleus</keyword>
<dbReference type="Pfam" id="PF16573">
    <property type="entry name" value="CLP1_N"/>
    <property type="match status" value="1"/>
</dbReference>
<dbReference type="InterPro" id="IPR010655">
    <property type="entry name" value="Clp1_C"/>
</dbReference>